<dbReference type="Proteomes" id="UP000179524">
    <property type="component" value="Unassembled WGS sequence"/>
</dbReference>
<reference evidence="6 7" key="1">
    <citation type="submission" date="2016-10" db="EMBL/GenBank/DDBJ databases">
        <title>Draft genome sequences of four alkaliphilic bacteria belonging to the Anaerobacillus genus.</title>
        <authorList>
            <person name="Bassil N.M."/>
            <person name="Lloyd J.R."/>
        </authorList>
    </citation>
    <scope>NUCLEOTIDE SEQUENCE [LARGE SCALE GENOMIC DNA]</scope>
    <source>
        <strain evidence="6 7">DSM 18345</strain>
    </source>
</reference>
<dbReference type="OrthoDB" id="9772630at2"/>
<gene>
    <name evidence="6" type="ORF">BKP37_04820</name>
</gene>
<comment type="caution">
    <text evidence="6">The sequence shown here is derived from an EMBL/GenBank/DDBJ whole genome shotgun (WGS) entry which is preliminary data.</text>
</comment>
<dbReference type="RefSeq" id="WP_071308545.1">
    <property type="nucleotide sequence ID" value="NZ_MLQR01000004.1"/>
</dbReference>
<dbReference type="PANTHER" id="PTHR22550">
    <property type="entry name" value="SPORE GERMINATION PROTEIN"/>
    <property type="match status" value="1"/>
</dbReference>
<accession>A0A1S2LVK0</accession>
<evidence type="ECO:0000256" key="1">
    <source>
        <dbReference type="ARBA" id="ARBA00004141"/>
    </source>
</evidence>
<evidence type="ECO:0000256" key="5">
    <source>
        <dbReference type="SAM" id="Phobius"/>
    </source>
</evidence>
<organism evidence="6 7">
    <name type="scientific">Anaerobacillus alkalilacustris</name>
    <dbReference type="NCBI Taxonomy" id="393763"/>
    <lineage>
        <taxon>Bacteria</taxon>
        <taxon>Bacillati</taxon>
        <taxon>Bacillota</taxon>
        <taxon>Bacilli</taxon>
        <taxon>Bacillales</taxon>
        <taxon>Bacillaceae</taxon>
        <taxon>Anaerobacillus</taxon>
    </lineage>
</organism>
<dbReference type="GO" id="GO:0009847">
    <property type="term" value="P:spore germination"/>
    <property type="evidence" value="ECO:0007669"/>
    <property type="project" value="UniProtKB-UniRule"/>
</dbReference>
<dbReference type="AlphaFoldDB" id="A0A1S2LVK0"/>
<sequence>MLKKLFSKLHSTEVRKEAEFQIEFTGNIDKTVESINNIVGESDDIIQRDFLIGKKIRATLFFVDGLCDSDSIEEDIIRPLIYFTEPDRFDEKDFLFYLQNEVITLSELKFEKSLEKAMLPFLSGETILVIDGLKELILFETRKFNERGIAEPESEVVVRGPRDGFVESLHTNILQVRRRIRDPNLTVQFGTLGRRAKSDIAVVYIKGVANEKFIDEIRYRVSCINNDHVTETGTLEQLIEDNVLSVFPQMSRTERPDKIVAALMNGNVVIFHDGSPFALMAPVMFHMLFRSPEDYYDRWQIGSLIRVLRYFAALIAIFLPAIYIAMVSFHQGMLPTTLAVSIAASREGVPFPALIEAIFMEVTIELLREAGVRLPRAVGQTIGIVGGLVIGDAAVRAGIVSPVMVIVVALTAIASFSIPAYNISIAFRVIRFLMMLSAAVFGLYGLVMVYIFINIHLVGLRSLGAYYTAPFAPYHFGDWLDLLIRAPLSVLTKRSTELKSPDQQKKGL</sequence>
<comment type="similarity">
    <text evidence="2 4">Belongs to the GerABKA family.</text>
</comment>
<feature type="transmembrane region" description="Helical" evidence="5">
    <location>
        <begin position="399"/>
        <end position="420"/>
    </location>
</feature>
<feature type="transmembrane region" description="Helical" evidence="5">
    <location>
        <begin position="432"/>
        <end position="453"/>
    </location>
</feature>
<dbReference type="InterPro" id="IPR050768">
    <property type="entry name" value="UPF0353/GerABKA_families"/>
</dbReference>
<name>A0A1S2LVK0_9BACI</name>
<feature type="transmembrane region" description="Helical" evidence="5">
    <location>
        <begin position="307"/>
        <end position="329"/>
    </location>
</feature>
<protein>
    <submittedName>
        <fullName evidence="6">Spore germination protein</fullName>
    </submittedName>
</protein>
<dbReference type="InterPro" id="IPR004995">
    <property type="entry name" value="Spore_Ger"/>
</dbReference>
<dbReference type="Pfam" id="PF03323">
    <property type="entry name" value="GerA"/>
    <property type="match status" value="1"/>
</dbReference>
<evidence type="ECO:0000313" key="6">
    <source>
        <dbReference type="EMBL" id="OIJ16562.1"/>
    </source>
</evidence>
<dbReference type="PANTHER" id="PTHR22550:SF5">
    <property type="entry name" value="LEUCINE ZIPPER PROTEIN 4"/>
    <property type="match status" value="1"/>
</dbReference>
<dbReference type="GO" id="GO:0005886">
    <property type="term" value="C:plasma membrane"/>
    <property type="evidence" value="ECO:0007669"/>
    <property type="project" value="UniProtKB-SubCell"/>
</dbReference>
<dbReference type="EMBL" id="MLQR01000004">
    <property type="protein sequence ID" value="OIJ16562.1"/>
    <property type="molecule type" value="Genomic_DNA"/>
</dbReference>
<keyword evidence="3 4" id="KW-0472">Membrane</keyword>
<dbReference type="PIRSF" id="PIRSF005690">
    <property type="entry name" value="GerBA"/>
    <property type="match status" value="1"/>
</dbReference>
<keyword evidence="5" id="KW-1133">Transmembrane helix</keyword>
<keyword evidence="5" id="KW-0812">Transmembrane</keyword>
<evidence type="ECO:0000256" key="4">
    <source>
        <dbReference type="PIRNR" id="PIRNR005690"/>
    </source>
</evidence>
<comment type="subcellular location">
    <subcellularLocation>
        <location evidence="4">Cell membrane</location>
    </subcellularLocation>
    <subcellularLocation>
        <location evidence="1">Membrane</location>
        <topology evidence="1">Multi-pass membrane protein</topology>
    </subcellularLocation>
</comment>
<keyword evidence="7" id="KW-1185">Reference proteome</keyword>
<evidence type="ECO:0000313" key="7">
    <source>
        <dbReference type="Proteomes" id="UP000179524"/>
    </source>
</evidence>
<proteinExistence type="inferred from homology"/>
<evidence type="ECO:0000256" key="2">
    <source>
        <dbReference type="ARBA" id="ARBA00005278"/>
    </source>
</evidence>
<evidence type="ECO:0000256" key="3">
    <source>
        <dbReference type="ARBA" id="ARBA00023136"/>
    </source>
</evidence>